<feature type="compositionally biased region" description="Basic and acidic residues" evidence="1">
    <location>
        <begin position="204"/>
        <end position="216"/>
    </location>
</feature>
<dbReference type="Proteomes" id="UP000887565">
    <property type="component" value="Unplaced"/>
</dbReference>
<evidence type="ECO:0000313" key="2">
    <source>
        <dbReference type="Proteomes" id="UP000887565"/>
    </source>
</evidence>
<feature type="region of interest" description="Disordered" evidence="1">
    <location>
        <begin position="173"/>
        <end position="192"/>
    </location>
</feature>
<sequence>MVVYIRATNASLALYQYFGEHYRPTYQEQQPPISHDVVAHILRWVPGLWAEELCVIDPMHTAHLALFLYEARGLDNPSCLLQACNTAVGLIDIWMAYPQYSPFWQPMEITNIQQIYLQYHSKTDCPVPLLHQHDFSARWNLLPWRLLPPTGLSSDRPSLIAMQLLPHGVSPLSPLRSQTYTSSSRRHNTTNYGRNRHSRFICFDGHDDPRDPHGYHNDSYGQENRNHRDNKQQS</sequence>
<accession>A0A915J7L1</accession>
<feature type="compositionally biased region" description="Basic and acidic residues" evidence="1">
    <location>
        <begin position="224"/>
        <end position="234"/>
    </location>
</feature>
<dbReference type="AlphaFoldDB" id="A0A915J7L1"/>
<dbReference type="WBParaSite" id="nRc.2.0.1.t22448-RA">
    <property type="protein sequence ID" value="nRc.2.0.1.t22448-RA"/>
    <property type="gene ID" value="nRc.2.0.1.g22448"/>
</dbReference>
<keyword evidence="2" id="KW-1185">Reference proteome</keyword>
<proteinExistence type="predicted"/>
<reference evidence="3" key="1">
    <citation type="submission" date="2022-11" db="UniProtKB">
        <authorList>
            <consortium name="WormBaseParasite"/>
        </authorList>
    </citation>
    <scope>IDENTIFICATION</scope>
</reference>
<evidence type="ECO:0000256" key="1">
    <source>
        <dbReference type="SAM" id="MobiDB-lite"/>
    </source>
</evidence>
<feature type="region of interest" description="Disordered" evidence="1">
    <location>
        <begin position="203"/>
        <end position="234"/>
    </location>
</feature>
<protein>
    <submittedName>
        <fullName evidence="3">Uncharacterized protein</fullName>
    </submittedName>
</protein>
<evidence type="ECO:0000313" key="3">
    <source>
        <dbReference type="WBParaSite" id="nRc.2.0.1.t22448-RA"/>
    </source>
</evidence>
<organism evidence="2 3">
    <name type="scientific">Romanomermis culicivorax</name>
    <name type="common">Nematode worm</name>
    <dbReference type="NCBI Taxonomy" id="13658"/>
    <lineage>
        <taxon>Eukaryota</taxon>
        <taxon>Metazoa</taxon>
        <taxon>Ecdysozoa</taxon>
        <taxon>Nematoda</taxon>
        <taxon>Enoplea</taxon>
        <taxon>Dorylaimia</taxon>
        <taxon>Mermithida</taxon>
        <taxon>Mermithoidea</taxon>
        <taxon>Mermithidae</taxon>
        <taxon>Romanomermis</taxon>
    </lineage>
</organism>
<name>A0A915J7L1_ROMCU</name>